<proteinExistence type="predicted"/>
<evidence type="ECO:0000313" key="2">
    <source>
        <dbReference type="Proteomes" id="UP000216533"/>
    </source>
</evidence>
<protein>
    <submittedName>
        <fullName evidence="1">Uncharacterized protein</fullName>
    </submittedName>
</protein>
<reference evidence="1 2" key="1">
    <citation type="submission" date="2017-07" db="EMBL/GenBank/DDBJ databases">
        <title>Draft whole genome sequences of clinical Proprionibacteriaceae strains.</title>
        <authorList>
            <person name="Bernier A.-M."/>
            <person name="Bernard K."/>
            <person name="Domingo M.-C."/>
        </authorList>
    </citation>
    <scope>NUCLEOTIDE SEQUENCE [LARGE SCALE GENOMIC DNA]</scope>
    <source>
        <strain evidence="1 2">NML 160184</strain>
    </source>
</reference>
<accession>A0A255E045</accession>
<dbReference type="EMBL" id="NMVI01000027">
    <property type="protein sequence ID" value="OYN84700.1"/>
    <property type="molecule type" value="Genomic_DNA"/>
</dbReference>
<dbReference type="Proteomes" id="UP000216533">
    <property type="component" value="Unassembled WGS sequence"/>
</dbReference>
<sequence length="151" mass="15418">MGLTGCGFNADTLQPYTQADGANVDAGDVKVRDLVAVLNGEGEAFLTGQIIADADDELVEVTGQAIGYDNQPAGQLSVDFDQIELTANEPANLLSTPIRLTSDELAVGSTVRLTLVFASGAQAEVVAPVHSADDAVYGSASPQAPSASPRG</sequence>
<dbReference type="AlphaFoldDB" id="A0A255E045"/>
<gene>
    <name evidence="1" type="ORF">CGZ92_12810</name>
</gene>
<comment type="caution">
    <text evidence="1">The sequence shown here is derived from an EMBL/GenBank/DDBJ whole genome shotgun (WGS) entry which is preliminary data.</text>
</comment>
<organism evidence="1 2">
    <name type="scientific">Parenemella sanctibonifatiensis</name>
    <dbReference type="NCBI Taxonomy" id="2016505"/>
    <lineage>
        <taxon>Bacteria</taxon>
        <taxon>Bacillati</taxon>
        <taxon>Actinomycetota</taxon>
        <taxon>Actinomycetes</taxon>
        <taxon>Propionibacteriales</taxon>
        <taxon>Propionibacteriaceae</taxon>
        <taxon>Parenemella</taxon>
    </lineage>
</organism>
<name>A0A255E045_9ACTN</name>
<evidence type="ECO:0000313" key="1">
    <source>
        <dbReference type="EMBL" id="OYN84700.1"/>
    </source>
</evidence>